<name>R7N0X3_MEGEL</name>
<dbReference type="Proteomes" id="UP000017908">
    <property type="component" value="Unassembled WGS sequence"/>
</dbReference>
<sequence>MVPCRADAGDDAFADAGDDRRFTGTADEAVDVGADRDPGPDLQFDAVLGDSRDERRFDDFRIDAHLDGFQDVAAGQVDGAGPFKGQGHRRPMGRDEGVDDAVDVTAGQVMGFQLIDVDVEAGFIGLDQGQDDLGRYDPAQAHADKVDDAYGDAGCHGRDPQADGHEVQEQGYDDDSGGDDDDRYG</sequence>
<organism evidence="2 3">
    <name type="scientific">Megasphaera elsdenii CAG:570</name>
    <dbReference type="NCBI Taxonomy" id="1263087"/>
    <lineage>
        <taxon>Bacteria</taxon>
        <taxon>Bacillati</taxon>
        <taxon>Bacillota</taxon>
        <taxon>Negativicutes</taxon>
        <taxon>Veillonellales</taxon>
        <taxon>Veillonellaceae</taxon>
        <taxon>Megasphaera</taxon>
    </lineage>
</organism>
<gene>
    <name evidence="2" type="ORF">BN715_01972</name>
</gene>
<feature type="region of interest" description="Disordered" evidence="1">
    <location>
        <begin position="1"/>
        <end position="46"/>
    </location>
</feature>
<feature type="region of interest" description="Disordered" evidence="1">
    <location>
        <begin position="77"/>
        <end position="98"/>
    </location>
</feature>
<dbReference type="EMBL" id="CBKE010000339">
    <property type="protein sequence ID" value="CDF05728.1"/>
    <property type="molecule type" value="Genomic_DNA"/>
</dbReference>
<feature type="compositionally biased region" description="Basic and acidic residues" evidence="1">
    <location>
        <begin position="155"/>
        <end position="168"/>
    </location>
</feature>
<accession>R7N0X3</accession>
<evidence type="ECO:0000256" key="1">
    <source>
        <dbReference type="SAM" id="MobiDB-lite"/>
    </source>
</evidence>
<evidence type="ECO:0000313" key="3">
    <source>
        <dbReference type="Proteomes" id="UP000017908"/>
    </source>
</evidence>
<protein>
    <submittedName>
        <fullName evidence="2">Uncharacterized protein</fullName>
    </submittedName>
</protein>
<evidence type="ECO:0000313" key="2">
    <source>
        <dbReference type="EMBL" id="CDF05728.1"/>
    </source>
</evidence>
<feature type="region of interest" description="Disordered" evidence="1">
    <location>
        <begin position="130"/>
        <end position="185"/>
    </location>
</feature>
<comment type="caution">
    <text evidence="2">The sequence shown here is derived from an EMBL/GenBank/DDBJ whole genome shotgun (WGS) entry which is preliminary data.</text>
</comment>
<dbReference type="AlphaFoldDB" id="R7N0X3"/>
<proteinExistence type="predicted"/>
<feature type="compositionally biased region" description="Acidic residues" evidence="1">
    <location>
        <begin position="171"/>
        <end position="185"/>
    </location>
</feature>
<reference evidence="2" key="1">
    <citation type="submission" date="2012-11" db="EMBL/GenBank/DDBJ databases">
        <title>Dependencies among metagenomic species, viruses, plasmids and units of genetic variation.</title>
        <authorList>
            <person name="Nielsen H.B."/>
            <person name="Almeida M."/>
            <person name="Juncker A.S."/>
            <person name="Rasmussen S."/>
            <person name="Li J."/>
            <person name="Sunagawa S."/>
            <person name="Plichta D."/>
            <person name="Gautier L."/>
            <person name="Le Chatelier E."/>
            <person name="Peletier E."/>
            <person name="Bonde I."/>
            <person name="Nielsen T."/>
            <person name="Manichanh C."/>
            <person name="Arumugam M."/>
            <person name="Batto J."/>
            <person name="Santos M.B.Q.D."/>
            <person name="Blom N."/>
            <person name="Borruel N."/>
            <person name="Burgdorf K.S."/>
            <person name="Boumezbeur F."/>
            <person name="Casellas F."/>
            <person name="Dore J."/>
            <person name="Guarner F."/>
            <person name="Hansen T."/>
            <person name="Hildebrand F."/>
            <person name="Kaas R.S."/>
            <person name="Kennedy S."/>
            <person name="Kristiansen K."/>
            <person name="Kultima J.R."/>
            <person name="Leonard P."/>
            <person name="Levenez F."/>
            <person name="Lund O."/>
            <person name="Moumen B."/>
            <person name="Le Paslier D."/>
            <person name="Pons N."/>
            <person name="Pedersen O."/>
            <person name="Prifti E."/>
            <person name="Qin J."/>
            <person name="Raes J."/>
            <person name="Tap J."/>
            <person name="Tims S."/>
            <person name="Ussery D.W."/>
            <person name="Yamada T."/>
            <person name="MetaHit consortium"/>
            <person name="Renault P."/>
            <person name="Sicheritz-Ponten T."/>
            <person name="Bork P."/>
            <person name="Wang J."/>
            <person name="Brunak S."/>
            <person name="Ehrlich S.D."/>
        </authorList>
    </citation>
    <scope>NUCLEOTIDE SEQUENCE [LARGE SCALE GENOMIC DNA]</scope>
</reference>